<dbReference type="EMBL" id="FQUU01000022">
    <property type="protein sequence ID" value="SHF89146.1"/>
    <property type="molecule type" value="Genomic_DNA"/>
</dbReference>
<keyword evidence="3" id="KW-1185">Reference proteome</keyword>
<feature type="transmembrane region" description="Helical" evidence="1">
    <location>
        <begin position="96"/>
        <end position="115"/>
    </location>
</feature>
<reference evidence="2 3" key="1">
    <citation type="submission" date="2016-11" db="EMBL/GenBank/DDBJ databases">
        <authorList>
            <person name="Jaros S."/>
            <person name="Januszkiewicz K."/>
            <person name="Wedrychowicz H."/>
        </authorList>
    </citation>
    <scope>NUCLEOTIDE SEQUENCE [LARGE SCALE GENOMIC DNA]</scope>
    <source>
        <strain evidence="2 3">DSM 18119</strain>
    </source>
</reference>
<protein>
    <recommendedName>
        <fullName evidence="4">YhhN-like protein</fullName>
    </recommendedName>
</protein>
<feature type="transmembrane region" description="Helical" evidence="1">
    <location>
        <begin position="12"/>
        <end position="30"/>
    </location>
</feature>
<dbReference type="STRING" id="1121884.SAMN02745131_03786"/>
<proteinExistence type="predicted"/>
<gene>
    <name evidence="2" type="ORF">SAMN02745131_03786</name>
</gene>
<accession>A0A1M5FCC9</accession>
<keyword evidence="1" id="KW-0472">Membrane</keyword>
<name>A0A1M5FCC9_9BACT</name>
<evidence type="ECO:0000313" key="2">
    <source>
        <dbReference type="EMBL" id="SHF89146.1"/>
    </source>
</evidence>
<organism evidence="2 3">
    <name type="scientific">Flavisolibacter ginsengisoli DSM 18119</name>
    <dbReference type="NCBI Taxonomy" id="1121884"/>
    <lineage>
        <taxon>Bacteria</taxon>
        <taxon>Pseudomonadati</taxon>
        <taxon>Bacteroidota</taxon>
        <taxon>Chitinophagia</taxon>
        <taxon>Chitinophagales</taxon>
        <taxon>Chitinophagaceae</taxon>
        <taxon>Flavisolibacter</taxon>
    </lineage>
</organism>
<feature type="transmembrane region" description="Helical" evidence="1">
    <location>
        <begin position="127"/>
        <end position="146"/>
    </location>
</feature>
<feature type="transmembrane region" description="Helical" evidence="1">
    <location>
        <begin position="37"/>
        <end position="60"/>
    </location>
</feature>
<feature type="transmembrane region" description="Helical" evidence="1">
    <location>
        <begin position="194"/>
        <end position="215"/>
    </location>
</feature>
<evidence type="ECO:0000256" key="1">
    <source>
        <dbReference type="SAM" id="Phobius"/>
    </source>
</evidence>
<keyword evidence="1" id="KW-0812">Transmembrane</keyword>
<evidence type="ECO:0008006" key="4">
    <source>
        <dbReference type="Google" id="ProtNLM"/>
    </source>
</evidence>
<dbReference type="AlphaFoldDB" id="A0A1M5FCC9"/>
<evidence type="ECO:0000313" key="3">
    <source>
        <dbReference type="Proteomes" id="UP000184048"/>
    </source>
</evidence>
<feature type="transmembrane region" description="Helical" evidence="1">
    <location>
        <begin position="155"/>
        <end position="182"/>
    </location>
</feature>
<feature type="transmembrane region" description="Helical" evidence="1">
    <location>
        <begin position="66"/>
        <end position="84"/>
    </location>
</feature>
<dbReference type="Proteomes" id="UP000184048">
    <property type="component" value="Unassembled WGS sequence"/>
</dbReference>
<sequence length="234" mass="27608">MAKTKTIENLFVLLAIFSDILPILLFAIFFKSIKSKRIIWVLIAFTVFDFITNLSLYYFIPPNYHNYIYPVFTLFESLFFAGFFYCTISKAYIRKLILLITLIFSICLIGYYFYLFFVIRNIPVLDSIPIGIESILIFIFSFLYFYEQLNNTSNFFIYSQASFWGVLGILIYLSGSFFIYIFANQISIQELNKYWIITNISSIVKNIFFTVAIYIQANESIKKPPKNYNFYPSN</sequence>
<keyword evidence="1" id="KW-1133">Transmembrane helix</keyword>